<reference evidence="8 9" key="1">
    <citation type="submission" date="2015-01" db="EMBL/GenBank/DDBJ databases">
        <title>The Genome Sequence of Exophiala xenobiotica CBS118157.</title>
        <authorList>
            <consortium name="The Broad Institute Genomics Platform"/>
            <person name="Cuomo C."/>
            <person name="de Hoog S."/>
            <person name="Gorbushina A."/>
            <person name="Stielow B."/>
            <person name="Teixiera M."/>
            <person name="Abouelleil A."/>
            <person name="Chapman S.B."/>
            <person name="Priest M."/>
            <person name="Young S.K."/>
            <person name="Wortman J."/>
            <person name="Nusbaum C."/>
            <person name="Birren B."/>
        </authorList>
    </citation>
    <scope>NUCLEOTIDE SEQUENCE [LARGE SCALE GENOMIC DNA]</scope>
    <source>
        <strain evidence="8 9">CBS 118157</strain>
    </source>
</reference>
<feature type="region of interest" description="Disordered" evidence="6">
    <location>
        <begin position="53"/>
        <end position="82"/>
    </location>
</feature>
<dbReference type="EMBL" id="KN847320">
    <property type="protein sequence ID" value="KIW55407.1"/>
    <property type="molecule type" value="Genomic_DNA"/>
</dbReference>
<evidence type="ECO:0000256" key="5">
    <source>
        <dbReference type="ARBA" id="ARBA00023242"/>
    </source>
</evidence>
<dbReference type="Pfam" id="PF00172">
    <property type="entry name" value="Zn_clus"/>
    <property type="match status" value="1"/>
</dbReference>
<sequence>MGKQRSRKGCLTCRKRHVKCDEVRPKCGQCQKRNRDCLQEEATGLEFRSYHFDESGSFLPNPDTRDNRESSNQQSTTTPEDFLSANVQDGSLQGHDYTSYCAGQGSTTSPLASSINPLTVGPYSTSPTDVPLMGSPLGTSSRHYGASGFSISQLLQHVSPSVQTAPSPSETTHLTLTHREAELVHHFAQHLGRWLDCTDASRQFTLKITRLAKTSPVLLYAVVSYAARHVGDAETAESAHEKCVELLIPLLSSEHIAYDDVLLCAIVILRVFEQLNVMVTGSDHERHLAGCTALLKASQGREIDLSAPTLRQAAFWVYVRQCLYNACVNQQPPNVDISLVLLPKPPCGSPDYELRSETAWANHMTWICATVINFCFSNSFHEPSARFEKWNELSQTLADWMQSKPSSFEPIWYSDPGPNDVHPFPVILFIADWHVMAYGFYHLASMLLMIYKPFPRFAIRKVQRQLKDTDAQVMNHVRAICGACKCSQATVPSLITLCHSAFIWGPLMTDIAERQEVIRMLQDMEKAHAWPTTWIVNSLREEWANS</sequence>
<dbReference type="Gene3D" id="4.10.240.10">
    <property type="entry name" value="Zn(2)-C6 fungal-type DNA-binding domain"/>
    <property type="match status" value="1"/>
</dbReference>
<evidence type="ECO:0000256" key="1">
    <source>
        <dbReference type="ARBA" id="ARBA00004123"/>
    </source>
</evidence>
<dbReference type="HOGENOM" id="CLU_008719_1_3_1"/>
<evidence type="ECO:0000256" key="2">
    <source>
        <dbReference type="ARBA" id="ARBA00023015"/>
    </source>
</evidence>
<dbReference type="InterPro" id="IPR021858">
    <property type="entry name" value="Fun_TF"/>
</dbReference>
<feature type="compositionally biased region" description="Polar residues" evidence="6">
    <location>
        <begin position="70"/>
        <end position="82"/>
    </location>
</feature>
<accession>A0A0D2CZ51</accession>
<comment type="subcellular location">
    <subcellularLocation>
        <location evidence="1">Nucleus</location>
    </subcellularLocation>
</comment>
<dbReference type="OrthoDB" id="4113136at2759"/>
<keyword evidence="2" id="KW-0805">Transcription regulation</keyword>
<evidence type="ECO:0000313" key="8">
    <source>
        <dbReference type="EMBL" id="KIW55407.1"/>
    </source>
</evidence>
<evidence type="ECO:0000256" key="3">
    <source>
        <dbReference type="ARBA" id="ARBA00023125"/>
    </source>
</evidence>
<dbReference type="InterPro" id="IPR036864">
    <property type="entry name" value="Zn2-C6_fun-type_DNA-bd_sf"/>
</dbReference>
<dbReference type="PROSITE" id="PS50048">
    <property type="entry name" value="ZN2_CY6_FUNGAL_2"/>
    <property type="match status" value="1"/>
</dbReference>
<dbReference type="InterPro" id="IPR001138">
    <property type="entry name" value="Zn2Cys6_DnaBD"/>
</dbReference>
<name>A0A0D2CZ51_9EURO</name>
<feature type="domain" description="Zn(2)-C6 fungal-type" evidence="7">
    <location>
        <begin position="9"/>
        <end position="37"/>
    </location>
</feature>
<keyword evidence="3" id="KW-0238">DNA-binding</keyword>
<dbReference type="SMART" id="SM00066">
    <property type="entry name" value="GAL4"/>
    <property type="match status" value="1"/>
</dbReference>
<dbReference type="AlphaFoldDB" id="A0A0D2CZ51"/>
<evidence type="ECO:0000256" key="6">
    <source>
        <dbReference type="SAM" id="MobiDB-lite"/>
    </source>
</evidence>
<keyword evidence="5" id="KW-0539">Nucleus</keyword>
<dbReference type="GeneID" id="25329598"/>
<dbReference type="Proteomes" id="UP000054342">
    <property type="component" value="Unassembled WGS sequence"/>
</dbReference>
<dbReference type="GO" id="GO:0005634">
    <property type="term" value="C:nucleus"/>
    <property type="evidence" value="ECO:0007669"/>
    <property type="project" value="UniProtKB-SubCell"/>
</dbReference>
<dbReference type="SUPFAM" id="SSF57701">
    <property type="entry name" value="Zn2/Cys6 DNA-binding domain"/>
    <property type="match status" value="1"/>
</dbReference>
<gene>
    <name evidence="8" type="ORF">PV05_07690</name>
</gene>
<dbReference type="CDD" id="cd00067">
    <property type="entry name" value="GAL4"/>
    <property type="match status" value="1"/>
</dbReference>
<dbReference type="PROSITE" id="PS00463">
    <property type="entry name" value="ZN2_CY6_FUNGAL_1"/>
    <property type="match status" value="1"/>
</dbReference>
<protein>
    <recommendedName>
        <fullName evidence="7">Zn(2)-C6 fungal-type domain-containing protein</fullName>
    </recommendedName>
</protein>
<keyword evidence="9" id="KW-1185">Reference proteome</keyword>
<dbReference type="GO" id="GO:0000981">
    <property type="term" value="F:DNA-binding transcription factor activity, RNA polymerase II-specific"/>
    <property type="evidence" value="ECO:0007669"/>
    <property type="project" value="InterPro"/>
</dbReference>
<dbReference type="RefSeq" id="XP_013315991.1">
    <property type="nucleotide sequence ID" value="XM_013460537.1"/>
</dbReference>
<dbReference type="GO" id="GO:0045944">
    <property type="term" value="P:positive regulation of transcription by RNA polymerase II"/>
    <property type="evidence" value="ECO:0007669"/>
    <property type="project" value="TreeGrafter"/>
</dbReference>
<dbReference type="PANTHER" id="PTHR37534">
    <property type="entry name" value="TRANSCRIPTIONAL ACTIVATOR PROTEIN UGA3"/>
    <property type="match status" value="1"/>
</dbReference>
<evidence type="ECO:0000256" key="4">
    <source>
        <dbReference type="ARBA" id="ARBA00023163"/>
    </source>
</evidence>
<dbReference type="GO" id="GO:0000976">
    <property type="term" value="F:transcription cis-regulatory region binding"/>
    <property type="evidence" value="ECO:0007669"/>
    <property type="project" value="TreeGrafter"/>
</dbReference>
<evidence type="ECO:0000313" key="9">
    <source>
        <dbReference type="Proteomes" id="UP000054342"/>
    </source>
</evidence>
<proteinExistence type="predicted"/>
<keyword evidence="4" id="KW-0804">Transcription</keyword>
<dbReference type="STRING" id="348802.A0A0D2CZ51"/>
<dbReference type="Pfam" id="PF11951">
    <property type="entry name" value="Fungal_trans_2"/>
    <property type="match status" value="1"/>
</dbReference>
<dbReference type="GO" id="GO:0008270">
    <property type="term" value="F:zinc ion binding"/>
    <property type="evidence" value="ECO:0007669"/>
    <property type="project" value="InterPro"/>
</dbReference>
<organism evidence="8 9">
    <name type="scientific">Exophiala xenobiotica</name>
    <dbReference type="NCBI Taxonomy" id="348802"/>
    <lineage>
        <taxon>Eukaryota</taxon>
        <taxon>Fungi</taxon>
        <taxon>Dikarya</taxon>
        <taxon>Ascomycota</taxon>
        <taxon>Pezizomycotina</taxon>
        <taxon>Eurotiomycetes</taxon>
        <taxon>Chaetothyriomycetidae</taxon>
        <taxon>Chaetothyriales</taxon>
        <taxon>Herpotrichiellaceae</taxon>
        <taxon>Exophiala</taxon>
    </lineage>
</organism>
<dbReference type="PANTHER" id="PTHR37534:SF25">
    <property type="entry name" value="ZN(II)2CYS6 TRANSCRIPTION FACTOR (EUROFUNG)"/>
    <property type="match status" value="1"/>
</dbReference>
<evidence type="ECO:0000259" key="7">
    <source>
        <dbReference type="PROSITE" id="PS50048"/>
    </source>
</evidence>